<evidence type="ECO:0000256" key="1">
    <source>
        <dbReference type="SAM" id="MobiDB-lite"/>
    </source>
</evidence>
<feature type="region of interest" description="Disordered" evidence="1">
    <location>
        <begin position="253"/>
        <end position="278"/>
    </location>
</feature>
<feature type="compositionally biased region" description="Low complexity" evidence="1">
    <location>
        <begin position="357"/>
        <end position="393"/>
    </location>
</feature>
<gene>
    <name evidence="2" type="ORF">AMAG_11526</name>
</gene>
<keyword evidence="3" id="KW-1185">Reference proteome</keyword>
<sequence>MHPPPAPAASAAPPRPSIPVPADLDHHHRPHHRHQHHSHHTSHHHLDHHADRAAPRDGGAPVDSAAGPAAHTATAGPRRASVPLVATSTAPYQTPVRPSHPPAPATVATAVPARTPARRRLSLHPDHHHAPPADSAAPLSPLARSVDLVHDPDDADDEDDEADHTDPDAGDNESLSLKDPAVTHVRNPIKRLSRLLLEEARIGDRERAGEAVVQDLITLELTDWQDAEGDAVMMDHPDQLVLVKQRAAPLPGSHLNPSRGMHYSPSTPASSNTPSPTVVQFPPISVNTLPLAANPRSPRALLPAYHHYSASSPPPLLLGKRSRTSSISETPARKRTRVGDAPDPAALIASPSAHRVSAGSRSSSYSSPSSSSAGYMSAGGASSSGTGTAAPTTVPIHNNAGKQMPHMINIQGASLAFSKLDLHGSGNGNGNANGGGQQPPPM</sequence>
<dbReference type="VEuPathDB" id="FungiDB:AMAG_11526"/>
<name>A0A0L0SVK8_ALLM3</name>
<proteinExistence type="predicted"/>
<feature type="compositionally biased region" description="Pro residues" evidence="1">
    <location>
        <begin position="1"/>
        <end position="19"/>
    </location>
</feature>
<dbReference type="AlphaFoldDB" id="A0A0L0SVK8"/>
<evidence type="ECO:0000313" key="3">
    <source>
        <dbReference type="Proteomes" id="UP000054350"/>
    </source>
</evidence>
<feature type="compositionally biased region" description="Low complexity" evidence="1">
    <location>
        <begin position="65"/>
        <end position="80"/>
    </location>
</feature>
<protein>
    <submittedName>
        <fullName evidence="2">Uncharacterized protein</fullName>
    </submittedName>
</protein>
<feature type="compositionally biased region" description="Basic residues" evidence="1">
    <location>
        <begin position="27"/>
        <end position="47"/>
    </location>
</feature>
<accession>A0A0L0SVK8</accession>
<feature type="region of interest" description="Disordered" evidence="1">
    <location>
        <begin position="312"/>
        <end position="400"/>
    </location>
</feature>
<reference evidence="2 3" key="1">
    <citation type="submission" date="2009-11" db="EMBL/GenBank/DDBJ databases">
        <title>Annotation of Allomyces macrogynus ATCC 38327.</title>
        <authorList>
            <consortium name="The Broad Institute Genome Sequencing Platform"/>
            <person name="Russ C."/>
            <person name="Cuomo C."/>
            <person name="Burger G."/>
            <person name="Gray M.W."/>
            <person name="Holland P.W.H."/>
            <person name="King N."/>
            <person name="Lang F.B.F."/>
            <person name="Roger A.J."/>
            <person name="Ruiz-Trillo I."/>
            <person name="Young S.K."/>
            <person name="Zeng Q."/>
            <person name="Gargeya S."/>
            <person name="Fitzgerald M."/>
            <person name="Haas B."/>
            <person name="Abouelleil A."/>
            <person name="Alvarado L."/>
            <person name="Arachchi H.M."/>
            <person name="Berlin A."/>
            <person name="Chapman S.B."/>
            <person name="Gearin G."/>
            <person name="Goldberg J."/>
            <person name="Griggs A."/>
            <person name="Gujja S."/>
            <person name="Hansen M."/>
            <person name="Heiman D."/>
            <person name="Howarth C."/>
            <person name="Larimer J."/>
            <person name="Lui A."/>
            <person name="MacDonald P.J.P."/>
            <person name="McCowen C."/>
            <person name="Montmayeur A."/>
            <person name="Murphy C."/>
            <person name="Neiman D."/>
            <person name="Pearson M."/>
            <person name="Priest M."/>
            <person name="Roberts A."/>
            <person name="Saif S."/>
            <person name="Shea T."/>
            <person name="Sisk P."/>
            <person name="Stolte C."/>
            <person name="Sykes S."/>
            <person name="Wortman J."/>
            <person name="Nusbaum C."/>
            <person name="Birren B."/>
        </authorList>
    </citation>
    <scope>NUCLEOTIDE SEQUENCE [LARGE SCALE GENOMIC DNA]</scope>
    <source>
        <strain evidence="2 3">ATCC 38327</strain>
    </source>
</reference>
<dbReference type="Proteomes" id="UP000054350">
    <property type="component" value="Unassembled WGS sequence"/>
</dbReference>
<feature type="compositionally biased region" description="Acidic residues" evidence="1">
    <location>
        <begin position="153"/>
        <end position="171"/>
    </location>
</feature>
<dbReference type="EMBL" id="GG745350">
    <property type="protein sequence ID" value="KNE66384.1"/>
    <property type="molecule type" value="Genomic_DNA"/>
</dbReference>
<feature type="compositionally biased region" description="Low complexity" evidence="1">
    <location>
        <begin position="264"/>
        <end position="277"/>
    </location>
</feature>
<evidence type="ECO:0000313" key="2">
    <source>
        <dbReference type="EMBL" id="KNE66384.1"/>
    </source>
</evidence>
<feature type="region of interest" description="Disordered" evidence="1">
    <location>
        <begin position="421"/>
        <end position="442"/>
    </location>
</feature>
<organism evidence="2 3">
    <name type="scientific">Allomyces macrogynus (strain ATCC 38327)</name>
    <name type="common">Allomyces javanicus var. macrogynus</name>
    <dbReference type="NCBI Taxonomy" id="578462"/>
    <lineage>
        <taxon>Eukaryota</taxon>
        <taxon>Fungi</taxon>
        <taxon>Fungi incertae sedis</taxon>
        <taxon>Blastocladiomycota</taxon>
        <taxon>Blastocladiomycetes</taxon>
        <taxon>Blastocladiales</taxon>
        <taxon>Blastocladiaceae</taxon>
        <taxon>Allomyces</taxon>
    </lineage>
</organism>
<feature type="compositionally biased region" description="Gly residues" evidence="1">
    <location>
        <begin position="425"/>
        <end position="442"/>
    </location>
</feature>
<dbReference type="OrthoDB" id="5590008at2759"/>
<feature type="region of interest" description="Disordered" evidence="1">
    <location>
        <begin position="1"/>
        <end position="82"/>
    </location>
</feature>
<reference evidence="3" key="2">
    <citation type="submission" date="2009-11" db="EMBL/GenBank/DDBJ databases">
        <title>The Genome Sequence of Allomyces macrogynus strain ATCC 38327.</title>
        <authorList>
            <consortium name="The Broad Institute Genome Sequencing Platform"/>
            <person name="Russ C."/>
            <person name="Cuomo C."/>
            <person name="Shea T."/>
            <person name="Young S.K."/>
            <person name="Zeng Q."/>
            <person name="Koehrsen M."/>
            <person name="Haas B."/>
            <person name="Borodovsky M."/>
            <person name="Guigo R."/>
            <person name="Alvarado L."/>
            <person name="Berlin A."/>
            <person name="Borenstein D."/>
            <person name="Chen Z."/>
            <person name="Engels R."/>
            <person name="Freedman E."/>
            <person name="Gellesch M."/>
            <person name="Goldberg J."/>
            <person name="Griggs A."/>
            <person name="Gujja S."/>
            <person name="Heiman D."/>
            <person name="Hepburn T."/>
            <person name="Howarth C."/>
            <person name="Jen D."/>
            <person name="Larson L."/>
            <person name="Lewis B."/>
            <person name="Mehta T."/>
            <person name="Park D."/>
            <person name="Pearson M."/>
            <person name="Roberts A."/>
            <person name="Saif S."/>
            <person name="Shenoy N."/>
            <person name="Sisk P."/>
            <person name="Stolte C."/>
            <person name="Sykes S."/>
            <person name="Walk T."/>
            <person name="White J."/>
            <person name="Yandava C."/>
            <person name="Burger G."/>
            <person name="Gray M.W."/>
            <person name="Holland P.W.H."/>
            <person name="King N."/>
            <person name="Lang F.B.F."/>
            <person name="Roger A.J."/>
            <person name="Ruiz-Trillo I."/>
            <person name="Lander E."/>
            <person name="Nusbaum C."/>
        </authorList>
    </citation>
    <scope>NUCLEOTIDE SEQUENCE [LARGE SCALE GENOMIC DNA]</scope>
    <source>
        <strain evidence="3">ATCC 38327</strain>
    </source>
</reference>
<feature type="region of interest" description="Disordered" evidence="1">
    <location>
        <begin position="148"/>
        <end position="182"/>
    </location>
</feature>